<keyword evidence="2" id="KW-1185">Reference proteome</keyword>
<dbReference type="Proteomes" id="UP000821837">
    <property type="component" value="Chromosome 11"/>
</dbReference>
<evidence type="ECO:0000313" key="2">
    <source>
        <dbReference type="Proteomes" id="UP000821837"/>
    </source>
</evidence>
<sequence>MWPDPPGRELPTATASVCQLRWPTLRRHPGVPPVAGAAQGCLHNGVLFHHPLEARSCSGGTGGDPGSAHLCERSEGRVPPFTTERVPRAFNQVLSLAVHLSIGAAALAEQLADQFAARDVAQPLLHHHLLPSLALPLSIIPDGCPCRRRLLEGLHKGAVRAILGLPKCSPVAATLAEAGEWPLTLRMLQRALGHIDRLHRAADGRALM</sequence>
<protein>
    <submittedName>
        <fullName evidence="1">Uncharacterized protein</fullName>
    </submittedName>
</protein>
<evidence type="ECO:0000313" key="1">
    <source>
        <dbReference type="EMBL" id="KAH7971986.1"/>
    </source>
</evidence>
<name>A0A9D4T3U6_RHISA</name>
<proteinExistence type="predicted"/>
<dbReference type="EMBL" id="JABSTV010001247">
    <property type="protein sequence ID" value="KAH7971986.1"/>
    <property type="molecule type" value="Genomic_DNA"/>
</dbReference>
<accession>A0A9D4T3U6</accession>
<organism evidence="1 2">
    <name type="scientific">Rhipicephalus sanguineus</name>
    <name type="common">Brown dog tick</name>
    <name type="synonym">Ixodes sanguineus</name>
    <dbReference type="NCBI Taxonomy" id="34632"/>
    <lineage>
        <taxon>Eukaryota</taxon>
        <taxon>Metazoa</taxon>
        <taxon>Ecdysozoa</taxon>
        <taxon>Arthropoda</taxon>
        <taxon>Chelicerata</taxon>
        <taxon>Arachnida</taxon>
        <taxon>Acari</taxon>
        <taxon>Parasitiformes</taxon>
        <taxon>Ixodida</taxon>
        <taxon>Ixodoidea</taxon>
        <taxon>Ixodidae</taxon>
        <taxon>Rhipicephalinae</taxon>
        <taxon>Rhipicephalus</taxon>
        <taxon>Rhipicephalus</taxon>
    </lineage>
</organism>
<gene>
    <name evidence="1" type="ORF">HPB52_004749</name>
</gene>
<reference evidence="1" key="1">
    <citation type="journal article" date="2020" name="Cell">
        <title>Large-Scale Comparative Analyses of Tick Genomes Elucidate Their Genetic Diversity and Vector Capacities.</title>
        <authorList>
            <consortium name="Tick Genome and Microbiome Consortium (TIGMIC)"/>
            <person name="Jia N."/>
            <person name="Wang J."/>
            <person name="Shi W."/>
            <person name="Du L."/>
            <person name="Sun Y."/>
            <person name="Zhan W."/>
            <person name="Jiang J.F."/>
            <person name="Wang Q."/>
            <person name="Zhang B."/>
            <person name="Ji P."/>
            <person name="Bell-Sakyi L."/>
            <person name="Cui X.M."/>
            <person name="Yuan T.T."/>
            <person name="Jiang B.G."/>
            <person name="Yang W.F."/>
            <person name="Lam T.T."/>
            <person name="Chang Q.C."/>
            <person name="Ding S.J."/>
            <person name="Wang X.J."/>
            <person name="Zhu J.G."/>
            <person name="Ruan X.D."/>
            <person name="Zhao L."/>
            <person name="Wei J.T."/>
            <person name="Ye R.Z."/>
            <person name="Que T.C."/>
            <person name="Du C.H."/>
            <person name="Zhou Y.H."/>
            <person name="Cheng J.X."/>
            <person name="Dai P.F."/>
            <person name="Guo W.B."/>
            <person name="Han X.H."/>
            <person name="Huang E.J."/>
            <person name="Li L.F."/>
            <person name="Wei W."/>
            <person name="Gao Y.C."/>
            <person name="Liu J.Z."/>
            <person name="Shao H.Z."/>
            <person name="Wang X."/>
            <person name="Wang C.C."/>
            <person name="Yang T.C."/>
            <person name="Huo Q.B."/>
            <person name="Li W."/>
            <person name="Chen H.Y."/>
            <person name="Chen S.E."/>
            <person name="Zhou L.G."/>
            <person name="Ni X.B."/>
            <person name="Tian J.H."/>
            <person name="Sheng Y."/>
            <person name="Liu T."/>
            <person name="Pan Y.S."/>
            <person name="Xia L.Y."/>
            <person name="Li J."/>
            <person name="Zhao F."/>
            <person name="Cao W.C."/>
        </authorList>
    </citation>
    <scope>NUCLEOTIDE SEQUENCE</scope>
    <source>
        <strain evidence="1">Rsan-2018</strain>
    </source>
</reference>
<dbReference type="AlphaFoldDB" id="A0A9D4T3U6"/>
<reference evidence="1" key="2">
    <citation type="submission" date="2021-09" db="EMBL/GenBank/DDBJ databases">
        <authorList>
            <person name="Jia N."/>
            <person name="Wang J."/>
            <person name="Shi W."/>
            <person name="Du L."/>
            <person name="Sun Y."/>
            <person name="Zhan W."/>
            <person name="Jiang J."/>
            <person name="Wang Q."/>
            <person name="Zhang B."/>
            <person name="Ji P."/>
            <person name="Sakyi L.B."/>
            <person name="Cui X."/>
            <person name="Yuan T."/>
            <person name="Jiang B."/>
            <person name="Yang W."/>
            <person name="Lam T.T.-Y."/>
            <person name="Chang Q."/>
            <person name="Ding S."/>
            <person name="Wang X."/>
            <person name="Zhu J."/>
            <person name="Ruan X."/>
            <person name="Zhao L."/>
            <person name="Wei J."/>
            <person name="Que T."/>
            <person name="Du C."/>
            <person name="Cheng J."/>
            <person name="Dai P."/>
            <person name="Han X."/>
            <person name="Huang E."/>
            <person name="Gao Y."/>
            <person name="Liu J."/>
            <person name="Shao H."/>
            <person name="Ye R."/>
            <person name="Li L."/>
            <person name="Wei W."/>
            <person name="Wang X."/>
            <person name="Wang C."/>
            <person name="Huo Q."/>
            <person name="Li W."/>
            <person name="Guo W."/>
            <person name="Chen H."/>
            <person name="Chen S."/>
            <person name="Zhou L."/>
            <person name="Zhou L."/>
            <person name="Ni X."/>
            <person name="Tian J."/>
            <person name="Zhou Y."/>
            <person name="Sheng Y."/>
            <person name="Liu T."/>
            <person name="Pan Y."/>
            <person name="Xia L."/>
            <person name="Li J."/>
            <person name="Zhao F."/>
            <person name="Cao W."/>
        </authorList>
    </citation>
    <scope>NUCLEOTIDE SEQUENCE</scope>
    <source>
        <strain evidence="1">Rsan-2018</strain>
        <tissue evidence="1">Larvae</tissue>
    </source>
</reference>
<dbReference type="VEuPathDB" id="VectorBase:RSAN_045316"/>
<comment type="caution">
    <text evidence="1">The sequence shown here is derived from an EMBL/GenBank/DDBJ whole genome shotgun (WGS) entry which is preliminary data.</text>
</comment>